<dbReference type="EMBL" id="SRYA01000164">
    <property type="protein sequence ID" value="TGY86040.1"/>
    <property type="molecule type" value="Genomic_DNA"/>
</dbReference>
<proteinExistence type="predicted"/>
<evidence type="ECO:0000313" key="2">
    <source>
        <dbReference type="Proteomes" id="UP000304953"/>
    </source>
</evidence>
<accession>A0AC61RLT5</accession>
<name>A0AC61RLT5_9FIRM</name>
<protein>
    <submittedName>
        <fullName evidence="1">Uncharacterized protein</fullName>
    </submittedName>
</protein>
<gene>
    <name evidence="1" type="ORF">E5329_28535</name>
</gene>
<evidence type="ECO:0000313" key="1">
    <source>
        <dbReference type="EMBL" id="TGY86040.1"/>
    </source>
</evidence>
<organism evidence="1 2">
    <name type="scientific">Petralouisia muris</name>
    <dbReference type="NCBI Taxonomy" id="3032872"/>
    <lineage>
        <taxon>Bacteria</taxon>
        <taxon>Bacillati</taxon>
        <taxon>Bacillota</taxon>
        <taxon>Clostridia</taxon>
        <taxon>Lachnospirales</taxon>
        <taxon>Lachnospiraceae</taxon>
        <taxon>Petralouisia</taxon>
    </lineage>
</organism>
<keyword evidence="2" id="KW-1185">Reference proteome</keyword>
<sequence length="161" mass="19170">MLLCEHFHKLQDIRAIIFVTPIFNLYDNAFDEKLKEVVWGNLKEENFEFSNPYYKGCKMSKELLEKLKSLALLEHIRELESIKNKIYFILAKDDSNINAEEWRNKCIKEKLPLNNINIIDGNHSFASIQQLYYLACLIKKYLIKAEKILYGYFTLRFISYS</sequence>
<comment type="caution">
    <text evidence="1">The sequence shown here is derived from an EMBL/GenBank/DDBJ whole genome shotgun (WGS) entry which is preliminary data.</text>
</comment>
<reference evidence="1" key="1">
    <citation type="submission" date="2019-04" db="EMBL/GenBank/DDBJ databases">
        <title>Microbes associate with the intestines of laboratory mice.</title>
        <authorList>
            <person name="Navarre W."/>
            <person name="Wong E."/>
            <person name="Huang K."/>
            <person name="Tropini C."/>
            <person name="Ng K."/>
            <person name="Yu B."/>
        </authorList>
    </citation>
    <scope>NUCLEOTIDE SEQUENCE</scope>
    <source>
        <strain evidence="1">NM01_1-7b</strain>
    </source>
</reference>
<dbReference type="Proteomes" id="UP000304953">
    <property type="component" value="Unassembled WGS sequence"/>
</dbReference>